<evidence type="ECO:0000259" key="1">
    <source>
        <dbReference type="Pfam" id="PF02625"/>
    </source>
</evidence>
<dbReference type="Proteomes" id="UP000269154">
    <property type="component" value="Unassembled WGS sequence"/>
</dbReference>
<organism evidence="3 4">
    <name type="scientific">Okeania hirsuta</name>
    <dbReference type="NCBI Taxonomy" id="1458930"/>
    <lineage>
        <taxon>Bacteria</taxon>
        <taxon>Bacillati</taxon>
        <taxon>Cyanobacteriota</taxon>
        <taxon>Cyanophyceae</taxon>
        <taxon>Oscillatoriophycideae</taxon>
        <taxon>Oscillatoriales</taxon>
        <taxon>Microcoleaceae</taxon>
        <taxon>Okeania</taxon>
    </lineage>
</organism>
<dbReference type="PANTHER" id="PTHR30388:SF6">
    <property type="entry name" value="XANTHINE DEHYDROGENASE SUBUNIT A-RELATED"/>
    <property type="match status" value="1"/>
</dbReference>
<proteinExistence type="predicted"/>
<dbReference type="InterPro" id="IPR003777">
    <property type="entry name" value="XdhC_CoxI"/>
</dbReference>
<dbReference type="Gene3D" id="3.40.50.720">
    <property type="entry name" value="NAD(P)-binding Rossmann-like Domain"/>
    <property type="match status" value="1"/>
</dbReference>
<dbReference type="AlphaFoldDB" id="A0A3N6PV49"/>
<keyword evidence="4" id="KW-1185">Reference proteome</keyword>
<evidence type="ECO:0000313" key="4">
    <source>
        <dbReference type="Proteomes" id="UP000269154"/>
    </source>
</evidence>
<dbReference type="RefSeq" id="WP_124144354.1">
    <property type="nucleotide sequence ID" value="NZ_CAWOKI010000012.1"/>
</dbReference>
<sequence>MKELQDIIATYAKLKNAGQTLALATIVKVAGSTYRRAGARMLMTAKGEMVGSLSGGCLEGDVLEQGQEVMSSGKYRLVTYDTTSEADIIWGLGMGCQGIVDIFIEPLSGEKGVDLMSFFADCLQHRQPGVLVTVFRSQTTEQYHLMLSADGDFTTKITDNSLVQLLVDNAKIAQSSGKSFHISINNIEAFIQVIHPPLSLVIFGAGHDAIPVTFFAKQLGWYVTVLDCRPAYAISARFPEANSIVISEYEKLPKSVILDEKTVAVVMTHNYLYDLTIITNILPLPLRYLGILGPRRRTEKLLGEIPIDEQYKKRLYAPVGLDIGADNPQEIALAIIAEIQAVISNRSAGFLRHRNLPIHSQIEEGDRRQETGDRRKITWG</sequence>
<evidence type="ECO:0000259" key="2">
    <source>
        <dbReference type="Pfam" id="PF13478"/>
    </source>
</evidence>
<dbReference type="PANTHER" id="PTHR30388">
    <property type="entry name" value="ALDEHYDE OXIDOREDUCTASE MOLYBDENUM COFACTOR ASSEMBLY PROTEIN"/>
    <property type="match status" value="1"/>
</dbReference>
<dbReference type="Pfam" id="PF02625">
    <property type="entry name" value="XdhC_CoxI"/>
    <property type="match status" value="1"/>
</dbReference>
<protein>
    <submittedName>
        <fullName evidence="3">XdhC/CoxI family protein</fullName>
    </submittedName>
</protein>
<gene>
    <name evidence="3" type="ORF">D5R40_12505</name>
</gene>
<dbReference type="InterPro" id="IPR027051">
    <property type="entry name" value="XdhC_Rossmann_dom"/>
</dbReference>
<feature type="domain" description="XdhC Rossmann" evidence="2">
    <location>
        <begin position="200"/>
        <end position="339"/>
    </location>
</feature>
<dbReference type="EMBL" id="RCBY01000058">
    <property type="protein sequence ID" value="RQH43739.1"/>
    <property type="molecule type" value="Genomic_DNA"/>
</dbReference>
<accession>A0A3N6PV49</accession>
<comment type="caution">
    <text evidence="3">The sequence shown here is derived from an EMBL/GenBank/DDBJ whole genome shotgun (WGS) entry which is preliminary data.</text>
</comment>
<dbReference type="OrthoDB" id="9773039at2"/>
<reference evidence="3 4" key="1">
    <citation type="journal article" date="2018" name="ACS Chem. Biol.">
        <title>Ketoreductase domain dysfunction expands chemodiversity: malyngamide biosynthesis in the cyanobacterium Okeania hirsuta.</title>
        <authorList>
            <person name="Moss N.A."/>
            <person name="Leao T."/>
            <person name="Rankin M."/>
            <person name="McCullough T.M."/>
            <person name="Qu P."/>
            <person name="Korobeynikov A."/>
            <person name="Smith J.L."/>
            <person name="Gerwick L."/>
            <person name="Gerwick W.H."/>
        </authorList>
    </citation>
    <scope>NUCLEOTIDE SEQUENCE [LARGE SCALE GENOMIC DNA]</scope>
    <source>
        <strain evidence="3 4">PAB10Feb10-1</strain>
    </source>
</reference>
<dbReference type="Pfam" id="PF13478">
    <property type="entry name" value="XdhC_C"/>
    <property type="match status" value="1"/>
</dbReference>
<evidence type="ECO:0000313" key="3">
    <source>
        <dbReference type="EMBL" id="RQH43739.1"/>
    </source>
</evidence>
<name>A0A3N6PV49_9CYAN</name>
<feature type="domain" description="XdhC- CoxI" evidence="1">
    <location>
        <begin position="16"/>
        <end position="81"/>
    </location>
</feature>
<dbReference type="InterPro" id="IPR052698">
    <property type="entry name" value="MoCofactor_Util/Proc"/>
</dbReference>